<evidence type="ECO:0000256" key="3">
    <source>
        <dbReference type="ARBA" id="ARBA00023002"/>
    </source>
</evidence>
<dbReference type="GO" id="GO:0008703">
    <property type="term" value="F:5-amino-6-(5-phosphoribosylamino)uracil reductase activity"/>
    <property type="evidence" value="ECO:0007669"/>
    <property type="project" value="InterPro"/>
</dbReference>
<dbReference type="SUPFAM" id="SSF53597">
    <property type="entry name" value="Dihydrofolate reductase-like"/>
    <property type="match status" value="1"/>
</dbReference>
<protein>
    <submittedName>
        <fullName evidence="5">RibD family protein</fullName>
    </submittedName>
</protein>
<dbReference type="InterPro" id="IPR002734">
    <property type="entry name" value="RibDG_C"/>
</dbReference>
<dbReference type="Pfam" id="PF01872">
    <property type="entry name" value="RibD_C"/>
    <property type="match status" value="1"/>
</dbReference>
<accession>A0A6P1YMX2</accession>
<feature type="domain" description="Bacterial bifunctional deaminase-reductase C-terminal" evidence="4">
    <location>
        <begin position="3"/>
        <end position="186"/>
    </location>
</feature>
<gene>
    <name evidence="5" type="ORF">G3A50_14130</name>
</gene>
<dbReference type="EMBL" id="CP048630">
    <property type="protein sequence ID" value="QIB34718.1"/>
    <property type="molecule type" value="Genomic_DNA"/>
</dbReference>
<keyword evidence="6" id="KW-1185">Reference proteome</keyword>
<reference evidence="5 6" key="1">
    <citation type="submission" date="2020-02" db="EMBL/GenBank/DDBJ databases">
        <authorList>
            <person name="Li G."/>
        </authorList>
    </citation>
    <scope>NUCLEOTIDE SEQUENCE [LARGE SCALE GENOMIC DNA]</scope>
    <source>
        <strain evidence="5 6">DSM 102029</strain>
    </source>
</reference>
<name>A0A6P1YMX2_9HYPH</name>
<proteinExistence type="predicted"/>
<evidence type="ECO:0000259" key="4">
    <source>
        <dbReference type="Pfam" id="PF01872"/>
    </source>
</evidence>
<evidence type="ECO:0000313" key="6">
    <source>
        <dbReference type="Proteomes" id="UP000464751"/>
    </source>
</evidence>
<dbReference type="GO" id="GO:0009231">
    <property type="term" value="P:riboflavin biosynthetic process"/>
    <property type="evidence" value="ECO:0007669"/>
    <property type="project" value="InterPro"/>
</dbReference>
<evidence type="ECO:0000256" key="1">
    <source>
        <dbReference type="ARBA" id="ARBA00005104"/>
    </source>
</evidence>
<evidence type="ECO:0000256" key="2">
    <source>
        <dbReference type="ARBA" id="ARBA00022857"/>
    </source>
</evidence>
<comment type="pathway">
    <text evidence="1">Cofactor biosynthesis; riboflavin biosynthesis.</text>
</comment>
<dbReference type="RefSeq" id="WP_163075861.1">
    <property type="nucleotide sequence ID" value="NZ_CP048630.1"/>
</dbReference>
<keyword evidence="3" id="KW-0560">Oxidoreductase</keyword>
<dbReference type="PANTHER" id="PTHR38011">
    <property type="entry name" value="DIHYDROFOLATE REDUCTASE FAMILY PROTEIN (AFU_ORTHOLOGUE AFUA_8G06820)"/>
    <property type="match status" value="1"/>
</dbReference>
<dbReference type="PANTHER" id="PTHR38011:SF7">
    <property type="entry name" value="2,5-DIAMINO-6-RIBOSYLAMINO-4(3H)-PYRIMIDINONE 5'-PHOSPHATE REDUCTASE"/>
    <property type="match status" value="1"/>
</dbReference>
<dbReference type="InterPro" id="IPR050765">
    <property type="entry name" value="Riboflavin_Biosynth_HTPR"/>
</dbReference>
<keyword evidence="2" id="KW-0521">NADP</keyword>
<dbReference type="KEGG" id="apra:G3A50_14130"/>
<evidence type="ECO:0000313" key="5">
    <source>
        <dbReference type="EMBL" id="QIB34718.1"/>
    </source>
</evidence>
<dbReference type="AlphaFoldDB" id="A0A6P1YMX2"/>
<dbReference type="Proteomes" id="UP000464751">
    <property type="component" value="Chromosome"/>
</dbReference>
<dbReference type="InterPro" id="IPR024072">
    <property type="entry name" value="DHFR-like_dom_sf"/>
</dbReference>
<organism evidence="5 6">
    <name type="scientific">Ancylobacter pratisalsi</name>
    <dbReference type="NCBI Taxonomy" id="1745854"/>
    <lineage>
        <taxon>Bacteria</taxon>
        <taxon>Pseudomonadati</taxon>
        <taxon>Pseudomonadota</taxon>
        <taxon>Alphaproteobacteria</taxon>
        <taxon>Hyphomicrobiales</taxon>
        <taxon>Xanthobacteraceae</taxon>
        <taxon>Ancylobacter</taxon>
    </lineage>
</organism>
<dbReference type="Gene3D" id="3.40.430.10">
    <property type="entry name" value="Dihydrofolate Reductase, subunit A"/>
    <property type="match status" value="1"/>
</dbReference>
<sequence>MKPYVVCLMETSLDGRLHPSRFTASPQGGRADWGRLYEQVHGTLKADAWLVGRVTMAEMAKGVPHPPAAVGTVARPLHVATRAASYAIALDPSGKVHFKGASVGGDHAIALLGRDVPDRHLAELAADGVSYIVAEGPEIDLAATLEILSREFGIRRLAVEGGARANGAFFAAGLVDEFSVLIAPALDARPESEAIIDAGPDGLAGKVTLSFLAAETLEHGVVHLRYAVKTA</sequence>